<evidence type="ECO:0000313" key="3">
    <source>
        <dbReference type="EMBL" id="MCA9382751.1"/>
    </source>
</evidence>
<dbReference type="EMBL" id="JAGQLK010000002">
    <property type="protein sequence ID" value="MCA9382751.1"/>
    <property type="molecule type" value="Genomic_DNA"/>
</dbReference>
<dbReference type="GO" id="GO:0016787">
    <property type="term" value="F:hydrolase activity"/>
    <property type="evidence" value="ECO:0007669"/>
    <property type="project" value="UniProtKB-KW"/>
</dbReference>
<protein>
    <submittedName>
        <fullName evidence="3">Sortase</fullName>
    </submittedName>
</protein>
<proteinExistence type="predicted"/>
<organism evidence="3 4">
    <name type="scientific">Candidatus Dojkabacteria bacterium</name>
    <dbReference type="NCBI Taxonomy" id="2099670"/>
    <lineage>
        <taxon>Bacteria</taxon>
        <taxon>Candidatus Dojkabacteria</taxon>
    </lineage>
</organism>
<dbReference type="CDD" id="cd00004">
    <property type="entry name" value="Sortase"/>
    <property type="match status" value="1"/>
</dbReference>
<feature type="transmembrane region" description="Helical" evidence="2">
    <location>
        <begin position="202"/>
        <end position="225"/>
    </location>
</feature>
<name>A0A955RIE1_9BACT</name>
<comment type="caution">
    <text evidence="3">The sequence shown here is derived from an EMBL/GenBank/DDBJ whole genome shotgun (WGS) entry which is preliminary data.</text>
</comment>
<dbReference type="Gene3D" id="2.40.260.10">
    <property type="entry name" value="Sortase"/>
    <property type="match status" value="1"/>
</dbReference>
<dbReference type="SUPFAM" id="SSF63817">
    <property type="entry name" value="Sortase"/>
    <property type="match status" value="1"/>
</dbReference>
<accession>A0A955RIE1</accession>
<reference evidence="3" key="2">
    <citation type="journal article" date="2021" name="Microbiome">
        <title>Successional dynamics and alternative stable states in a saline activated sludge microbial community over 9 years.</title>
        <authorList>
            <person name="Wang Y."/>
            <person name="Ye J."/>
            <person name="Ju F."/>
            <person name="Liu L."/>
            <person name="Boyd J.A."/>
            <person name="Deng Y."/>
            <person name="Parks D.H."/>
            <person name="Jiang X."/>
            <person name="Yin X."/>
            <person name="Woodcroft B.J."/>
            <person name="Tyson G.W."/>
            <person name="Hugenholtz P."/>
            <person name="Polz M.F."/>
            <person name="Zhang T."/>
        </authorList>
    </citation>
    <scope>NUCLEOTIDE SEQUENCE</scope>
    <source>
        <strain evidence="3">HKST-UBA14</strain>
    </source>
</reference>
<dbReference type="InterPro" id="IPR005754">
    <property type="entry name" value="Sortase"/>
</dbReference>
<keyword evidence="1" id="KW-0378">Hydrolase</keyword>
<dbReference type="InterPro" id="IPR023365">
    <property type="entry name" value="Sortase_dom-sf"/>
</dbReference>
<dbReference type="NCBIfam" id="TIGR01076">
    <property type="entry name" value="sortase_fam"/>
    <property type="match status" value="1"/>
</dbReference>
<dbReference type="Proteomes" id="UP000783287">
    <property type="component" value="Unassembled WGS sequence"/>
</dbReference>
<evidence type="ECO:0000313" key="4">
    <source>
        <dbReference type="Proteomes" id="UP000783287"/>
    </source>
</evidence>
<evidence type="ECO:0000256" key="2">
    <source>
        <dbReference type="SAM" id="Phobius"/>
    </source>
</evidence>
<dbReference type="Pfam" id="PF04203">
    <property type="entry name" value="Sortase"/>
    <property type="match status" value="1"/>
</dbReference>
<sequence>MPNEENQNQELIRFLRLLVTILTKEYGLNSKAIHLLPYSDGVHSHVFMYPSNEYLEGFNNLHEAEIYVNKLIADFYFNDISSHIATHGYRVSSYNITPVKQNIERGGLHSGLVSFRHSLGENDFYQTNISFYPNQDLATNAYNRLSEPYENIWDFLYMPDFKLIRDKMMLEEDTTKKSEQKKVISKISDSIKKTNYSLIQNLLLVACLLVVMYTLAGPILSDVAFNADRFLRADKYREVTLENYGTIQTKEYENNTIVISSLGIESEIFSGDTANTLEKGLWLRPDTSTPDQGSNTVIVSPNNPYTYSNNDFKHLDKVNSGEVFWIYWDGETYYYEVVEVKEIQDLNVEIENSSSESFVTLYTSSGTKSDKRILVLGRLIEQL</sequence>
<keyword evidence="2" id="KW-0472">Membrane</keyword>
<gene>
    <name evidence="3" type="ORF">KC909_00130</name>
</gene>
<evidence type="ECO:0000256" key="1">
    <source>
        <dbReference type="ARBA" id="ARBA00022801"/>
    </source>
</evidence>
<keyword evidence="2" id="KW-1133">Transmembrane helix</keyword>
<keyword evidence="2" id="KW-0812">Transmembrane</keyword>
<dbReference type="AlphaFoldDB" id="A0A955RIE1"/>
<reference evidence="3" key="1">
    <citation type="submission" date="2020-04" db="EMBL/GenBank/DDBJ databases">
        <authorList>
            <person name="Zhang T."/>
        </authorList>
    </citation>
    <scope>NUCLEOTIDE SEQUENCE</scope>
    <source>
        <strain evidence="3">HKST-UBA14</strain>
    </source>
</reference>